<evidence type="ECO:0000256" key="1">
    <source>
        <dbReference type="ARBA" id="ARBA00004651"/>
    </source>
</evidence>
<feature type="transmembrane region" description="Helical" evidence="8">
    <location>
        <begin position="453"/>
        <end position="473"/>
    </location>
</feature>
<organism evidence="9 10">
    <name type="scientific">Dendryphion nanum</name>
    <dbReference type="NCBI Taxonomy" id="256645"/>
    <lineage>
        <taxon>Eukaryota</taxon>
        <taxon>Fungi</taxon>
        <taxon>Dikarya</taxon>
        <taxon>Ascomycota</taxon>
        <taxon>Pezizomycotina</taxon>
        <taxon>Dothideomycetes</taxon>
        <taxon>Pleosporomycetidae</taxon>
        <taxon>Pleosporales</taxon>
        <taxon>Torulaceae</taxon>
        <taxon>Dendryphion</taxon>
    </lineage>
</organism>
<reference evidence="9" key="1">
    <citation type="journal article" date="2021" name="Nat. Commun.">
        <title>Genetic determinants of endophytism in the Arabidopsis root mycobiome.</title>
        <authorList>
            <person name="Mesny F."/>
            <person name="Miyauchi S."/>
            <person name="Thiergart T."/>
            <person name="Pickel B."/>
            <person name="Atanasova L."/>
            <person name="Karlsson M."/>
            <person name="Huettel B."/>
            <person name="Barry K.W."/>
            <person name="Haridas S."/>
            <person name="Chen C."/>
            <person name="Bauer D."/>
            <person name="Andreopoulos W."/>
            <person name="Pangilinan J."/>
            <person name="LaButti K."/>
            <person name="Riley R."/>
            <person name="Lipzen A."/>
            <person name="Clum A."/>
            <person name="Drula E."/>
            <person name="Henrissat B."/>
            <person name="Kohler A."/>
            <person name="Grigoriev I.V."/>
            <person name="Martin F.M."/>
            <person name="Hacquard S."/>
        </authorList>
    </citation>
    <scope>NUCLEOTIDE SEQUENCE</scope>
    <source>
        <strain evidence="9">MPI-CAGE-CH-0243</strain>
    </source>
</reference>
<comment type="caution">
    <text evidence="9">The sequence shown here is derived from an EMBL/GenBank/DDBJ whole genome shotgun (WGS) entry which is preliminary data.</text>
</comment>
<feature type="transmembrane region" description="Helical" evidence="8">
    <location>
        <begin position="314"/>
        <end position="333"/>
    </location>
</feature>
<dbReference type="EMBL" id="JAGMWT010000006">
    <property type="protein sequence ID" value="KAH7126863.1"/>
    <property type="molecule type" value="Genomic_DNA"/>
</dbReference>
<comment type="similarity">
    <text evidence="2">Belongs to the chromate ion transporter (CHR) (TC 2.A.51) family.</text>
</comment>
<accession>A0A9P9DX29</accession>
<dbReference type="OrthoDB" id="2160638at2759"/>
<dbReference type="GO" id="GO:0015109">
    <property type="term" value="F:chromate transmembrane transporter activity"/>
    <property type="evidence" value="ECO:0007669"/>
    <property type="project" value="InterPro"/>
</dbReference>
<evidence type="ECO:0000313" key="9">
    <source>
        <dbReference type="EMBL" id="KAH7126863.1"/>
    </source>
</evidence>
<comment type="subcellular location">
    <subcellularLocation>
        <location evidence="1">Cell membrane</location>
        <topology evidence="1">Multi-pass membrane protein</topology>
    </subcellularLocation>
</comment>
<feature type="transmembrane region" description="Helical" evidence="8">
    <location>
        <begin position="95"/>
        <end position="121"/>
    </location>
</feature>
<feature type="transmembrane region" description="Helical" evidence="8">
    <location>
        <begin position="387"/>
        <end position="408"/>
    </location>
</feature>
<evidence type="ECO:0000256" key="2">
    <source>
        <dbReference type="ARBA" id="ARBA00005262"/>
    </source>
</evidence>
<feature type="transmembrane region" description="Helical" evidence="8">
    <location>
        <begin position="141"/>
        <end position="164"/>
    </location>
</feature>
<dbReference type="InterPro" id="IPR003370">
    <property type="entry name" value="Chromate_transpt"/>
</dbReference>
<dbReference type="GO" id="GO:0005886">
    <property type="term" value="C:plasma membrane"/>
    <property type="evidence" value="ECO:0007669"/>
    <property type="project" value="UniProtKB-SubCell"/>
</dbReference>
<gene>
    <name evidence="9" type="ORF">B0J11DRAFT_526648</name>
</gene>
<feature type="compositionally biased region" description="Polar residues" evidence="7">
    <location>
        <begin position="258"/>
        <end position="289"/>
    </location>
</feature>
<dbReference type="Pfam" id="PF02417">
    <property type="entry name" value="Chromate_transp"/>
    <property type="match status" value="2"/>
</dbReference>
<dbReference type="Proteomes" id="UP000700596">
    <property type="component" value="Unassembled WGS sequence"/>
</dbReference>
<protein>
    <submittedName>
        <fullName evidence="9">Chromate ion transporter-like protein</fullName>
    </submittedName>
</protein>
<dbReference type="PANTHER" id="PTHR33567:SF3">
    <property type="entry name" value="CHROMATE ION TRANSPORTER (EUROFUNG)"/>
    <property type="match status" value="1"/>
</dbReference>
<evidence type="ECO:0000256" key="4">
    <source>
        <dbReference type="ARBA" id="ARBA00022692"/>
    </source>
</evidence>
<keyword evidence="3" id="KW-1003">Cell membrane</keyword>
<keyword evidence="5 8" id="KW-1133">Transmembrane helix</keyword>
<proteinExistence type="inferred from homology"/>
<evidence type="ECO:0000256" key="3">
    <source>
        <dbReference type="ARBA" id="ARBA00022475"/>
    </source>
</evidence>
<keyword evidence="6 8" id="KW-0472">Membrane</keyword>
<evidence type="ECO:0000256" key="8">
    <source>
        <dbReference type="SAM" id="Phobius"/>
    </source>
</evidence>
<feature type="transmembrane region" description="Helical" evidence="8">
    <location>
        <begin position="420"/>
        <end position="441"/>
    </location>
</feature>
<name>A0A9P9DX29_9PLEO</name>
<keyword evidence="4 8" id="KW-0812">Transmembrane</keyword>
<feature type="region of interest" description="Disordered" evidence="7">
    <location>
        <begin position="223"/>
        <end position="303"/>
    </location>
</feature>
<feature type="transmembrane region" description="Helical" evidence="8">
    <location>
        <begin position="345"/>
        <end position="367"/>
    </location>
</feature>
<keyword evidence="10" id="KW-1185">Reference proteome</keyword>
<feature type="transmembrane region" description="Helical" evidence="8">
    <location>
        <begin position="176"/>
        <end position="208"/>
    </location>
</feature>
<evidence type="ECO:0000256" key="5">
    <source>
        <dbReference type="ARBA" id="ARBA00022989"/>
    </source>
</evidence>
<sequence>MPLLDIFRAVREHTRDQQLSLKANNENIGLRLAEVFARTWDLGFTAFGGPPVHFQIIYKRFVEGTGGKNRWIDEQTYQELFAICQALPGPASTKMVFCVTLIHAGILGALFAFALWSLPGAIGMYALSLGVQNMPDKLPDIVYALLSGLNASTVGIVALAAVQLADKAIKDKVTRVLVIFGACAGLCYNALWYFPVLMVIGGFTTWIWDSWLNQKVGKLQSKLRRRRQQNKEGAAEQNAPPPEPVSTAEEPERAGPSTGLSRRNPAANSKDNISVIREQSGNTSIQQLTRESDERTEQATQVADTSTHAISVKVGVGLIVAFFASFIVVMVVRGTVSARALAFDLFANMYLAGTVIFGGGPVVIPLLRSYVVDPGWVSPRDFLLGLAIIQAFPGPNFNFAVYLGALTLAKTGIPTVFGALLGYVAIFFPGLTLAVGVQSLWRALRTKPWVASLLRGINAAAVGLVFTAVYRLWEIGYLTPERSDGMSLANEPWWVVVAAVTYAESAWFGVPPAVAIIIGAVLGLGWFGAVGQ</sequence>
<evidence type="ECO:0000256" key="6">
    <source>
        <dbReference type="ARBA" id="ARBA00023136"/>
    </source>
</evidence>
<feature type="transmembrane region" description="Helical" evidence="8">
    <location>
        <begin position="509"/>
        <end position="530"/>
    </location>
</feature>
<dbReference type="AlphaFoldDB" id="A0A9P9DX29"/>
<evidence type="ECO:0000256" key="7">
    <source>
        <dbReference type="SAM" id="MobiDB-lite"/>
    </source>
</evidence>
<evidence type="ECO:0000313" key="10">
    <source>
        <dbReference type="Proteomes" id="UP000700596"/>
    </source>
</evidence>
<dbReference type="PANTHER" id="PTHR33567">
    <property type="entry name" value="CHROMATE ION TRANSPORTER (EUROFUNG)"/>
    <property type="match status" value="1"/>
</dbReference>